<sequence>MGGGEVINVRTYSAEELVARRRGILDQFGMTLDEFRQRAETYSLRGREYDAWDDLSDIEFLLGES</sequence>
<dbReference type="Proteomes" id="UP000887023">
    <property type="component" value="Chromosome"/>
</dbReference>
<dbReference type="RefSeq" id="WP_066468686.1">
    <property type="nucleotide sequence ID" value="NZ_CBCRUZ010000004.1"/>
</dbReference>
<accession>A0ABX8SC52</accession>
<reference evidence="1" key="1">
    <citation type="submission" date="2021-07" db="EMBL/GenBank/DDBJ databases">
        <title>Candidatus Kaistella beijingensis sp. nov. isolated from a municipal wastewater treatment plant is involved in sludge foaming.</title>
        <authorList>
            <person name="Song Y."/>
            <person name="Liu S.-J."/>
        </authorList>
    </citation>
    <scope>NUCLEOTIDE SEQUENCE</scope>
    <source>
        <strain evidence="1">DSM 43998</strain>
    </source>
</reference>
<protein>
    <submittedName>
        <fullName evidence="1">Uncharacterized protein</fullName>
    </submittedName>
</protein>
<name>A0ABX8SC52_9ACTN</name>
<evidence type="ECO:0000313" key="1">
    <source>
        <dbReference type="EMBL" id="QXQ14569.1"/>
    </source>
</evidence>
<gene>
    <name evidence="1" type="ORF">KV203_03950</name>
</gene>
<organism evidence="1 2">
    <name type="scientific">Skermania pinensis</name>
    <dbReference type="NCBI Taxonomy" id="39122"/>
    <lineage>
        <taxon>Bacteria</taxon>
        <taxon>Bacillati</taxon>
        <taxon>Actinomycetota</taxon>
        <taxon>Actinomycetes</taxon>
        <taxon>Mycobacteriales</taxon>
        <taxon>Gordoniaceae</taxon>
        <taxon>Skermania</taxon>
    </lineage>
</organism>
<keyword evidence="2" id="KW-1185">Reference proteome</keyword>
<proteinExistence type="predicted"/>
<dbReference type="EMBL" id="CP079105">
    <property type="protein sequence ID" value="QXQ14569.1"/>
    <property type="molecule type" value="Genomic_DNA"/>
</dbReference>
<evidence type="ECO:0000313" key="2">
    <source>
        <dbReference type="Proteomes" id="UP000887023"/>
    </source>
</evidence>